<keyword evidence="2" id="KW-1185">Reference proteome</keyword>
<dbReference type="InParanoid" id="G9EK10"/>
<evidence type="ECO:0000313" key="2">
    <source>
        <dbReference type="Proteomes" id="UP000002770"/>
    </source>
</evidence>
<organism evidence="1 2">
    <name type="scientific">Legionella drancourtii LLAP12</name>
    <dbReference type="NCBI Taxonomy" id="658187"/>
    <lineage>
        <taxon>Bacteria</taxon>
        <taxon>Pseudomonadati</taxon>
        <taxon>Pseudomonadota</taxon>
        <taxon>Gammaproteobacteria</taxon>
        <taxon>Legionellales</taxon>
        <taxon>Legionellaceae</taxon>
        <taxon>Legionella</taxon>
    </lineage>
</organism>
<dbReference type="HOGENOM" id="CLU_2554074_0_0_6"/>
<proteinExistence type="predicted"/>
<dbReference type="EMBL" id="JH413799">
    <property type="protein sequence ID" value="EHL32385.1"/>
    <property type="molecule type" value="Genomic_DNA"/>
</dbReference>
<reference evidence="1 2" key="1">
    <citation type="journal article" date="2011" name="BMC Genomics">
        <title>Insight into cross-talk between intra-amoebal pathogens.</title>
        <authorList>
            <person name="Gimenez G."/>
            <person name="Bertelli C."/>
            <person name="Moliner C."/>
            <person name="Robert C."/>
            <person name="Raoult D."/>
            <person name="Fournier P.E."/>
            <person name="Greub G."/>
        </authorList>
    </citation>
    <scope>NUCLEOTIDE SEQUENCE [LARGE SCALE GENOMIC DNA]</scope>
    <source>
        <strain evidence="1 2">LLAP12</strain>
    </source>
</reference>
<protein>
    <submittedName>
        <fullName evidence="1">Uncharacterized protein</fullName>
    </submittedName>
</protein>
<dbReference type="RefSeq" id="WP_006869507.1">
    <property type="nucleotide sequence ID" value="NZ_JH413799.1"/>
</dbReference>
<dbReference type="Proteomes" id="UP000002770">
    <property type="component" value="Unassembled WGS sequence"/>
</dbReference>
<evidence type="ECO:0000313" key="1">
    <source>
        <dbReference type="EMBL" id="EHL32385.1"/>
    </source>
</evidence>
<name>G9EK10_9GAMM</name>
<accession>G9EK10</accession>
<sequence length="82" mass="9267">MKDETEALQLALKLASKNEAQLGILITCPPFPDTLSEYQTSYEESLIDKMKKAIQLAKSGAMLKWIMALHPINLTTCQRMIR</sequence>
<gene>
    <name evidence="1" type="ORF">LDG_5531</name>
</gene>
<dbReference type="AlphaFoldDB" id="G9EK10"/>